<evidence type="ECO:0000313" key="2">
    <source>
        <dbReference type="EMBL" id="MBV4356305.1"/>
    </source>
</evidence>
<reference evidence="2" key="1">
    <citation type="submission" date="2021-06" db="EMBL/GenBank/DDBJ databases">
        <authorList>
            <person name="Huq M.A."/>
        </authorList>
    </citation>
    <scope>NUCLEOTIDE SEQUENCE</scope>
    <source>
        <strain evidence="2">MAH-26</strain>
    </source>
</reference>
<proteinExistence type="predicted"/>
<protein>
    <submittedName>
        <fullName evidence="2">SEC-C domain-containing protein</fullName>
    </submittedName>
</protein>
<evidence type="ECO:0000313" key="3">
    <source>
        <dbReference type="Proteomes" id="UP000812270"/>
    </source>
</evidence>
<dbReference type="RefSeq" id="WP_217789863.1">
    <property type="nucleotide sequence ID" value="NZ_JAHSPG010000002.1"/>
</dbReference>
<gene>
    <name evidence="2" type="ORF">KTO63_04030</name>
</gene>
<name>A0A9E2SAE7_9BACT</name>
<organism evidence="2 3">
    <name type="scientific">Pinibacter aurantiacus</name>
    <dbReference type="NCBI Taxonomy" id="2851599"/>
    <lineage>
        <taxon>Bacteria</taxon>
        <taxon>Pseudomonadati</taxon>
        <taxon>Bacteroidota</taxon>
        <taxon>Chitinophagia</taxon>
        <taxon>Chitinophagales</taxon>
        <taxon>Chitinophagaceae</taxon>
        <taxon>Pinibacter</taxon>
    </lineage>
</organism>
<sequence length="422" mass="48799">MNITIIIDKSTFQMLSYQELLYVSSYYKHNISPVLTMEVLGDLKKEAKEGKNPSSTRVTDFARKLFPVDTIVNTHYKDLIVTDLMGNHPSLDGRPNVNVEKTVKSESGMKGQVLSISKEEQSIYKWREGDFSVADHELSELWRSATTQEDLLTKLKDALVSTNGKVTIKNFAELSELVDKVLQSPEIQQELLKSAIDIYEVPADVAVKIFSRWHSEGQALLKDFCPYTYHCLKVDNLFLFGLTNDLVTTRPTNRVDCEYLYYLPFCNVFTSNDKFHKNLVPLLLRPDQKFVTGEEFKKDMILINNYFEEKGVEVRKKFKNEPPLIEESLTYQLWKEYFDYPKESNLKRNLSDKEMEMMRRKMDELEGAMKGEKIEMQEGEETEFIIKESYLSADDPCFCGSGKKVIECCIPPEEFTKLAKKS</sequence>
<accession>A0A9E2SAE7</accession>
<dbReference type="EMBL" id="JAHSPG010000002">
    <property type="protein sequence ID" value="MBV4356305.1"/>
    <property type="molecule type" value="Genomic_DNA"/>
</dbReference>
<evidence type="ECO:0000256" key="1">
    <source>
        <dbReference type="SAM" id="Coils"/>
    </source>
</evidence>
<dbReference type="AlphaFoldDB" id="A0A9E2SAE7"/>
<feature type="coiled-coil region" evidence="1">
    <location>
        <begin position="348"/>
        <end position="382"/>
    </location>
</feature>
<dbReference type="Proteomes" id="UP000812270">
    <property type="component" value="Unassembled WGS sequence"/>
</dbReference>
<keyword evidence="1" id="KW-0175">Coiled coil</keyword>
<comment type="caution">
    <text evidence="2">The sequence shown here is derived from an EMBL/GenBank/DDBJ whole genome shotgun (WGS) entry which is preliminary data.</text>
</comment>
<keyword evidence="3" id="KW-1185">Reference proteome</keyword>